<gene>
    <name evidence="1" type="ORF">DF3PB_580017</name>
</gene>
<organism evidence="1">
    <name type="scientific">metagenome</name>
    <dbReference type="NCBI Taxonomy" id="256318"/>
    <lineage>
        <taxon>unclassified sequences</taxon>
        <taxon>metagenomes</taxon>
    </lineage>
</organism>
<evidence type="ECO:0000313" key="1">
    <source>
        <dbReference type="EMBL" id="SUS08110.1"/>
    </source>
</evidence>
<reference evidence="1" key="1">
    <citation type="submission" date="2018-07" db="EMBL/GenBank/DDBJ databases">
        <authorList>
            <person name="Quirk P.G."/>
            <person name="Krulwich T.A."/>
        </authorList>
    </citation>
    <scope>NUCLEOTIDE SEQUENCE</scope>
</reference>
<sequence>MKAMGLAFATIIVIALSAAVVLNSVGVSSAERYASAAVRLN</sequence>
<name>A0A380TI42_9ZZZZ</name>
<protein>
    <submittedName>
        <fullName evidence="1">Uncharacterized protein</fullName>
    </submittedName>
</protein>
<proteinExistence type="predicted"/>
<accession>A0A380TI42</accession>
<dbReference type="AlphaFoldDB" id="A0A380TI42"/>
<dbReference type="EMBL" id="UIDG01000534">
    <property type="protein sequence ID" value="SUS08110.1"/>
    <property type="molecule type" value="Genomic_DNA"/>
</dbReference>